<dbReference type="Pfam" id="PF01943">
    <property type="entry name" value="Polysacc_synt"/>
    <property type="match status" value="1"/>
</dbReference>
<feature type="transmembrane region" description="Helical" evidence="6">
    <location>
        <begin position="79"/>
        <end position="100"/>
    </location>
</feature>
<feature type="transmembrane region" description="Helical" evidence="6">
    <location>
        <begin position="456"/>
        <end position="473"/>
    </location>
</feature>
<evidence type="ECO:0000313" key="7">
    <source>
        <dbReference type="EMBL" id="MFD2517408.1"/>
    </source>
</evidence>
<feature type="transmembrane region" description="Helical" evidence="6">
    <location>
        <begin position="433"/>
        <end position="450"/>
    </location>
</feature>
<organism evidence="7 8">
    <name type="scientific">Salinimicrobium flavum</name>
    <dbReference type="NCBI Taxonomy" id="1737065"/>
    <lineage>
        <taxon>Bacteria</taxon>
        <taxon>Pseudomonadati</taxon>
        <taxon>Bacteroidota</taxon>
        <taxon>Flavobacteriia</taxon>
        <taxon>Flavobacteriales</taxon>
        <taxon>Flavobacteriaceae</taxon>
        <taxon>Salinimicrobium</taxon>
    </lineage>
</organism>
<feature type="transmembrane region" description="Helical" evidence="6">
    <location>
        <begin position="12"/>
        <end position="32"/>
    </location>
</feature>
<feature type="transmembrane region" description="Helical" evidence="6">
    <location>
        <begin position="303"/>
        <end position="325"/>
    </location>
</feature>
<accession>A0ABW5IVC8</accession>
<dbReference type="EMBL" id="JBHULT010000006">
    <property type="protein sequence ID" value="MFD2517408.1"/>
    <property type="molecule type" value="Genomic_DNA"/>
</dbReference>
<feature type="transmembrane region" description="Helical" evidence="6">
    <location>
        <begin position="224"/>
        <end position="244"/>
    </location>
</feature>
<dbReference type="PANTHER" id="PTHR30250:SF11">
    <property type="entry name" value="O-ANTIGEN TRANSPORTER-RELATED"/>
    <property type="match status" value="1"/>
</dbReference>
<dbReference type="InterPro" id="IPR002797">
    <property type="entry name" value="Polysacc_synth"/>
</dbReference>
<evidence type="ECO:0000256" key="2">
    <source>
        <dbReference type="ARBA" id="ARBA00022475"/>
    </source>
</evidence>
<feature type="transmembrane region" description="Helical" evidence="6">
    <location>
        <begin position="337"/>
        <end position="361"/>
    </location>
</feature>
<evidence type="ECO:0000313" key="8">
    <source>
        <dbReference type="Proteomes" id="UP001597468"/>
    </source>
</evidence>
<evidence type="ECO:0000256" key="3">
    <source>
        <dbReference type="ARBA" id="ARBA00022692"/>
    </source>
</evidence>
<proteinExistence type="predicted"/>
<sequence>MGLFQKLFKQTFIYGIATVVPRMLSFLLVPLYTYYLPTEGFGEVAIVFAWMAVFNVVLAYGMETAFFRFFHQEKFSKEVTATSAISLMGSTATFLVLGLYFKDEISSALVIAPHYILYVLLILALDALSTIPFAWLRAKEKPMVFAGIKIGNVAVNLGLNIFFIVFLPELASKNALFESIYIADFEIAYIFIANLVASALTLLVMLPFYFKLPYTFNGRLWKKMLNYGFPILIAGIGFVINEVFDKILLGWLLPEDIAKSEVGAYAACYRLALFMTLFATAFRMGIEPFFFSHAKEKDATQTYALITRYFVVFGAVILVTVTIFLDLLKVILIQDTSYWEAMVVVPMILIANLFLGIYHNLSVWYKVSDRTRFAGYISIFGAVVTLVLNFWLIPYYSYVGSAIATMAAYGSMMLLSLYFGRKYYPIPYDLKRIGGYLLVSISFSVVYFYLFRENYYLGSILILIFFALIYYAEKDQLKQLLKKS</sequence>
<dbReference type="RefSeq" id="WP_380749537.1">
    <property type="nucleotide sequence ID" value="NZ_JBHULT010000006.1"/>
</dbReference>
<dbReference type="InterPro" id="IPR050833">
    <property type="entry name" value="Poly_Biosynth_Transport"/>
</dbReference>
<feature type="transmembrane region" description="Helical" evidence="6">
    <location>
        <begin position="398"/>
        <end position="421"/>
    </location>
</feature>
<keyword evidence="4 6" id="KW-1133">Transmembrane helix</keyword>
<feature type="transmembrane region" description="Helical" evidence="6">
    <location>
        <begin position="143"/>
        <end position="167"/>
    </location>
</feature>
<comment type="caution">
    <text evidence="7">The sequence shown here is derived from an EMBL/GenBank/DDBJ whole genome shotgun (WGS) entry which is preliminary data.</text>
</comment>
<evidence type="ECO:0000256" key="6">
    <source>
        <dbReference type="SAM" id="Phobius"/>
    </source>
</evidence>
<evidence type="ECO:0000256" key="5">
    <source>
        <dbReference type="ARBA" id="ARBA00023136"/>
    </source>
</evidence>
<keyword evidence="8" id="KW-1185">Reference proteome</keyword>
<feature type="transmembrane region" description="Helical" evidence="6">
    <location>
        <begin position="264"/>
        <end position="282"/>
    </location>
</feature>
<name>A0ABW5IVC8_9FLAO</name>
<evidence type="ECO:0000256" key="1">
    <source>
        <dbReference type="ARBA" id="ARBA00004651"/>
    </source>
</evidence>
<keyword evidence="2" id="KW-1003">Cell membrane</keyword>
<keyword evidence="5 6" id="KW-0472">Membrane</keyword>
<feature type="transmembrane region" description="Helical" evidence="6">
    <location>
        <begin position="115"/>
        <end position="136"/>
    </location>
</feature>
<dbReference type="Proteomes" id="UP001597468">
    <property type="component" value="Unassembled WGS sequence"/>
</dbReference>
<reference evidence="8" key="1">
    <citation type="journal article" date="2019" name="Int. J. Syst. Evol. Microbiol.">
        <title>The Global Catalogue of Microorganisms (GCM) 10K type strain sequencing project: providing services to taxonomists for standard genome sequencing and annotation.</title>
        <authorList>
            <consortium name="The Broad Institute Genomics Platform"/>
            <consortium name="The Broad Institute Genome Sequencing Center for Infectious Disease"/>
            <person name="Wu L."/>
            <person name="Ma J."/>
        </authorList>
    </citation>
    <scope>NUCLEOTIDE SEQUENCE [LARGE SCALE GENOMIC DNA]</scope>
    <source>
        <strain evidence="8">KCTC 42585</strain>
    </source>
</reference>
<evidence type="ECO:0000256" key="4">
    <source>
        <dbReference type="ARBA" id="ARBA00022989"/>
    </source>
</evidence>
<protein>
    <submittedName>
        <fullName evidence="7">Oligosaccharide flippase family protein</fullName>
    </submittedName>
</protein>
<feature type="transmembrane region" description="Helical" evidence="6">
    <location>
        <begin position="187"/>
        <end position="212"/>
    </location>
</feature>
<feature type="transmembrane region" description="Helical" evidence="6">
    <location>
        <begin position="373"/>
        <end position="392"/>
    </location>
</feature>
<dbReference type="PANTHER" id="PTHR30250">
    <property type="entry name" value="PST FAMILY PREDICTED COLANIC ACID TRANSPORTER"/>
    <property type="match status" value="1"/>
</dbReference>
<gene>
    <name evidence="7" type="ORF">ACFSTG_05840</name>
</gene>
<comment type="subcellular location">
    <subcellularLocation>
        <location evidence="1">Cell membrane</location>
        <topology evidence="1">Multi-pass membrane protein</topology>
    </subcellularLocation>
</comment>
<keyword evidence="3 6" id="KW-0812">Transmembrane</keyword>
<feature type="transmembrane region" description="Helical" evidence="6">
    <location>
        <begin position="44"/>
        <end position="67"/>
    </location>
</feature>